<accession>A0A0A9EN24</accession>
<name>A0A0A9EN24_ARUDO</name>
<protein>
    <submittedName>
        <fullName evidence="1">Uncharacterized protein</fullName>
    </submittedName>
</protein>
<reference evidence="1" key="2">
    <citation type="journal article" date="2015" name="Data Brief">
        <title>Shoot transcriptome of the giant reed, Arundo donax.</title>
        <authorList>
            <person name="Barrero R.A."/>
            <person name="Guerrero F.D."/>
            <person name="Moolhuijzen P."/>
            <person name="Goolsby J.A."/>
            <person name="Tidwell J."/>
            <person name="Bellgard S.E."/>
            <person name="Bellgard M.I."/>
        </authorList>
    </citation>
    <scope>NUCLEOTIDE SEQUENCE</scope>
    <source>
        <tissue evidence="1">Shoot tissue taken approximately 20 cm above the soil surface</tissue>
    </source>
</reference>
<proteinExistence type="predicted"/>
<evidence type="ECO:0000313" key="1">
    <source>
        <dbReference type="EMBL" id="JAD99260.1"/>
    </source>
</evidence>
<sequence length="12" mass="1372">MRMALVRPVLDA</sequence>
<reference evidence="1" key="1">
    <citation type="submission" date="2014-09" db="EMBL/GenBank/DDBJ databases">
        <authorList>
            <person name="Magalhaes I.L.F."/>
            <person name="Oliveira U."/>
            <person name="Santos F.R."/>
            <person name="Vidigal T.H.D.A."/>
            <person name="Brescovit A.D."/>
            <person name="Santos A.J."/>
        </authorList>
    </citation>
    <scope>NUCLEOTIDE SEQUENCE</scope>
    <source>
        <tissue evidence="1">Shoot tissue taken approximately 20 cm above the soil surface</tissue>
    </source>
</reference>
<organism evidence="1">
    <name type="scientific">Arundo donax</name>
    <name type="common">Giant reed</name>
    <name type="synonym">Donax arundinaceus</name>
    <dbReference type="NCBI Taxonomy" id="35708"/>
    <lineage>
        <taxon>Eukaryota</taxon>
        <taxon>Viridiplantae</taxon>
        <taxon>Streptophyta</taxon>
        <taxon>Embryophyta</taxon>
        <taxon>Tracheophyta</taxon>
        <taxon>Spermatophyta</taxon>
        <taxon>Magnoliopsida</taxon>
        <taxon>Liliopsida</taxon>
        <taxon>Poales</taxon>
        <taxon>Poaceae</taxon>
        <taxon>PACMAD clade</taxon>
        <taxon>Arundinoideae</taxon>
        <taxon>Arundineae</taxon>
        <taxon>Arundo</taxon>
    </lineage>
</organism>
<dbReference type="EMBL" id="GBRH01198635">
    <property type="protein sequence ID" value="JAD99260.1"/>
    <property type="molecule type" value="Transcribed_RNA"/>
</dbReference>